<dbReference type="Proteomes" id="UP000503330">
    <property type="component" value="Chromosome"/>
</dbReference>
<evidence type="ECO:0000259" key="3">
    <source>
        <dbReference type="Pfam" id="PF00892"/>
    </source>
</evidence>
<dbReference type="GO" id="GO:0016020">
    <property type="term" value="C:membrane"/>
    <property type="evidence" value="ECO:0007669"/>
    <property type="project" value="InterPro"/>
</dbReference>
<dbReference type="SUPFAM" id="SSF103481">
    <property type="entry name" value="Multidrug resistance efflux transporter EmrE"/>
    <property type="match status" value="1"/>
</dbReference>
<evidence type="ECO:0000256" key="2">
    <source>
        <dbReference type="SAM" id="Phobius"/>
    </source>
</evidence>
<keyword evidence="2" id="KW-0812">Transmembrane</keyword>
<feature type="transmembrane region" description="Helical" evidence="2">
    <location>
        <begin position="6"/>
        <end position="26"/>
    </location>
</feature>
<dbReference type="EMBL" id="CP048838">
    <property type="protein sequence ID" value="QJA04707.1"/>
    <property type="molecule type" value="Genomic_DNA"/>
</dbReference>
<dbReference type="RefSeq" id="WP_002606153.1">
    <property type="nucleotide sequence ID" value="NZ_BAAACC010000014.1"/>
</dbReference>
<reference evidence="4 5" key="1">
    <citation type="submission" date="2020-02" db="EMBL/GenBank/DDBJ databases">
        <authorList>
            <person name="Kociolek L.K."/>
            <person name="Ozer E.A."/>
        </authorList>
    </citation>
    <scope>NUCLEOTIDE SEQUENCE [LARGE SCALE GENOMIC DNA]</scope>
    <source>
        <strain evidence="4 5">ATCC 14501</strain>
    </source>
</reference>
<organism evidence="4 5">
    <name type="scientific">Clostridium innocuum</name>
    <dbReference type="NCBI Taxonomy" id="1522"/>
    <lineage>
        <taxon>Bacteria</taxon>
        <taxon>Bacillati</taxon>
        <taxon>Bacillota</taxon>
        <taxon>Clostridia</taxon>
        <taxon>Eubacteriales</taxon>
        <taxon>Clostridiaceae</taxon>
        <taxon>Clostridium</taxon>
    </lineage>
</organism>
<proteinExistence type="inferred from homology"/>
<keyword evidence="2" id="KW-0472">Membrane</keyword>
<dbReference type="GeneID" id="61928040"/>
<dbReference type="Gene3D" id="1.10.3730.20">
    <property type="match status" value="1"/>
</dbReference>
<accession>A0AAP9MIX4</accession>
<dbReference type="InterPro" id="IPR037185">
    <property type="entry name" value="EmrE-like"/>
</dbReference>
<sequence length="114" mass="13002">MLNIYTLIMLLSSFLAAISQILLKLSAKKNHKNWIMEYINPVVISGYLLLLLTMIMNIYAYSGIDYKFGPILTTTSYIFVVILSIYILKEKLNKNKIIGISLILIGIVIFNIKI</sequence>
<feature type="domain" description="EamA" evidence="3">
    <location>
        <begin position="10"/>
        <end position="111"/>
    </location>
</feature>
<dbReference type="Pfam" id="PF00892">
    <property type="entry name" value="EamA"/>
    <property type="match status" value="1"/>
</dbReference>
<feature type="transmembrane region" description="Helical" evidence="2">
    <location>
        <begin position="38"/>
        <end position="62"/>
    </location>
</feature>
<name>A0AAP9MIX4_CLOIN</name>
<protein>
    <submittedName>
        <fullName evidence="4">EamA family transporter</fullName>
    </submittedName>
</protein>
<comment type="similarity">
    <text evidence="1">Belongs to the EamA transporter family.</text>
</comment>
<evidence type="ECO:0000313" key="5">
    <source>
        <dbReference type="Proteomes" id="UP000503330"/>
    </source>
</evidence>
<keyword evidence="2" id="KW-1133">Transmembrane helix</keyword>
<evidence type="ECO:0000313" key="4">
    <source>
        <dbReference type="EMBL" id="QJA04707.1"/>
    </source>
</evidence>
<dbReference type="AlphaFoldDB" id="A0AAP9MIX4"/>
<feature type="transmembrane region" description="Helical" evidence="2">
    <location>
        <begin position="68"/>
        <end position="88"/>
    </location>
</feature>
<dbReference type="InterPro" id="IPR000620">
    <property type="entry name" value="EamA_dom"/>
</dbReference>
<gene>
    <name evidence="4" type="ORF">G4D54_20845</name>
</gene>
<evidence type="ECO:0000256" key="1">
    <source>
        <dbReference type="ARBA" id="ARBA00007362"/>
    </source>
</evidence>
<feature type="transmembrane region" description="Helical" evidence="2">
    <location>
        <begin position="95"/>
        <end position="112"/>
    </location>
</feature>